<dbReference type="Gene3D" id="3.10.450.240">
    <property type="match status" value="1"/>
</dbReference>
<evidence type="ECO:0000256" key="3">
    <source>
        <dbReference type="ARBA" id="ARBA00023128"/>
    </source>
</evidence>
<keyword evidence="3" id="KW-0496">Mitochondrion</keyword>
<keyword evidence="5" id="KW-1185">Reference proteome</keyword>
<dbReference type="GeneID" id="98122439"/>
<dbReference type="Proteomes" id="UP001600064">
    <property type="component" value="Unassembled WGS sequence"/>
</dbReference>
<evidence type="ECO:0000313" key="4">
    <source>
        <dbReference type="EMBL" id="KAL2269432.1"/>
    </source>
</evidence>
<sequence>MALAPAARMGLAARGRIVSGPTLLRAAAGVRSWQPPCPRAVAGARMASGSMRVSRVASKGSGAAPSLEAKKKMAGQSVTSLAPQALGMIVPGTFILPQLAGFPKPLGDKLRFLGQWILVKFQEVVSNSSIKWSSKPTFFTRAQLKARRSTLIPTAKALHRSMAEALAAGDKAAINRICSQNLAISLCASIDSRPAGRRYGWELVSYTRRLFYPSIRSHRMSPLGMEKTAPIVRQVVVAISSRQRRVVYDKDGNVVPGSEKEMEVVENVAMGCIIDPRTWQQSEWRLIGTVKPTTYDGWAQEKKALAELLKSR</sequence>
<protein>
    <recommendedName>
        <fullName evidence="6">Tim44-like domain-containing protein</fullName>
    </recommendedName>
</protein>
<gene>
    <name evidence="4" type="ORF">VTJ83DRAFT_1616</name>
</gene>
<evidence type="ECO:0008006" key="6">
    <source>
        <dbReference type="Google" id="ProtNLM"/>
    </source>
</evidence>
<accession>A0ABR4DIQ7</accession>
<dbReference type="InterPro" id="IPR051975">
    <property type="entry name" value="mtLSU_mL45"/>
</dbReference>
<comment type="caution">
    <text evidence="4">The sequence shown here is derived from an EMBL/GenBank/DDBJ whole genome shotgun (WGS) entry which is preliminary data.</text>
</comment>
<dbReference type="InterPro" id="IPR032710">
    <property type="entry name" value="NTF2-like_dom_sf"/>
</dbReference>
<dbReference type="RefSeq" id="XP_070868156.1">
    <property type="nucleotide sequence ID" value="XM_071007795.1"/>
</dbReference>
<proteinExistence type="predicted"/>
<evidence type="ECO:0000256" key="1">
    <source>
        <dbReference type="ARBA" id="ARBA00004173"/>
    </source>
</evidence>
<dbReference type="SUPFAM" id="SSF54427">
    <property type="entry name" value="NTF2-like"/>
    <property type="match status" value="1"/>
</dbReference>
<evidence type="ECO:0000313" key="5">
    <source>
        <dbReference type="Proteomes" id="UP001600064"/>
    </source>
</evidence>
<organism evidence="4 5">
    <name type="scientific">Remersonia thermophila</name>
    <dbReference type="NCBI Taxonomy" id="72144"/>
    <lineage>
        <taxon>Eukaryota</taxon>
        <taxon>Fungi</taxon>
        <taxon>Dikarya</taxon>
        <taxon>Ascomycota</taxon>
        <taxon>Pezizomycotina</taxon>
        <taxon>Sordariomycetes</taxon>
        <taxon>Sordariomycetidae</taxon>
        <taxon>Sordariales</taxon>
        <taxon>Sordariales incertae sedis</taxon>
        <taxon>Remersonia</taxon>
    </lineage>
</organism>
<reference evidence="4 5" key="1">
    <citation type="journal article" date="2024" name="Commun. Biol.">
        <title>Comparative genomic analysis of thermophilic fungi reveals convergent evolutionary adaptations and gene losses.</title>
        <authorList>
            <person name="Steindorff A.S."/>
            <person name="Aguilar-Pontes M.V."/>
            <person name="Robinson A.J."/>
            <person name="Andreopoulos B."/>
            <person name="LaButti K."/>
            <person name="Kuo A."/>
            <person name="Mondo S."/>
            <person name="Riley R."/>
            <person name="Otillar R."/>
            <person name="Haridas S."/>
            <person name="Lipzen A."/>
            <person name="Grimwood J."/>
            <person name="Schmutz J."/>
            <person name="Clum A."/>
            <person name="Reid I.D."/>
            <person name="Moisan M.C."/>
            <person name="Butler G."/>
            <person name="Nguyen T.T.M."/>
            <person name="Dewar K."/>
            <person name="Conant G."/>
            <person name="Drula E."/>
            <person name="Henrissat B."/>
            <person name="Hansel C."/>
            <person name="Singer S."/>
            <person name="Hutchinson M.I."/>
            <person name="de Vries R.P."/>
            <person name="Natvig D.O."/>
            <person name="Powell A.J."/>
            <person name="Tsang A."/>
            <person name="Grigoriev I.V."/>
        </authorList>
    </citation>
    <scope>NUCLEOTIDE SEQUENCE [LARGE SCALE GENOMIC DNA]</scope>
    <source>
        <strain evidence="4 5">ATCC 22073</strain>
    </source>
</reference>
<name>A0ABR4DIQ7_9PEZI</name>
<dbReference type="EMBL" id="JAZGUE010000002">
    <property type="protein sequence ID" value="KAL2269432.1"/>
    <property type="molecule type" value="Genomic_DNA"/>
</dbReference>
<keyword evidence="2" id="KW-0809">Transit peptide</keyword>
<dbReference type="PANTHER" id="PTHR28554:SF1">
    <property type="entry name" value="LARGE RIBOSOMAL SUBUNIT PROTEIN ML45"/>
    <property type="match status" value="1"/>
</dbReference>
<evidence type="ECO:0000256" key="2">
    <source>
        <dbReference type="ARBA" id="ARBA00022946"/>
    </source>
</evidence>
<dbReference type="PANTHER" id="PTHR28554">
    <property type="entry name" value="39S RIBOSOMAL PROTEIN L45, MITOCHONDRIAL"/>
    <property type="match status" value="1"/>
</dbReference>
<comment type="subcellular location">
    <subcellularLocation>
        <location evidence="1">Mitochondrion</location>
    </subcellularLocation>
</comment>